<proteinExistence type="predicted"/>
<dbReference type="RefSeq" id="WP_217793815.1">
    <property type="nucleotide sequence ID" value="NZ_JAHSPG010000015.1"/>
</dbReference>
<evidence type="ECO:0000313" key="4">
    <source>
        <dbReference type="Proteomes" id="UP000812270"/>
    </source>
</evidence>
<sequence length="249" mass="29464">MDLQANWFKDWFNSQYYHQLYFKRDEKEAAEFIHLLIERLNPPANSLMLDVACGKGRHSKILADHGFDITGIDISPDSIAEAKESENERLHFFVQDMRLPFMINYFDYAFNFFTSFGYFKSEREHYNAIRSIAQSIKPNGTLVIDYLNVHYAEDHLIHKADKEIDGINFFITKWFDETHFYKKIVVEDDELTEPLEYTEKVAKFTLGDFNDMFAYHNLQIQEVYGDYHFGAYDVRKSPRLIMIAKKVVS</sequence>
<dbReference type="Pfam" id="PF13649">
    <property type="entry name" value="Methyltransf_25"/>
    <property type="match status" value="1"/>
</dbReference>
<dbReference type="Proteomes" id="UP000812270">
    <property type="component" value="Unassembled WGS sequence"/>
</dbReference>
<evidence type="ECO:0000313" key="3">
    <source>
        <dbReference type="EMBL" id="MBV4359557.1"/>
    </source>
</evidence>
<comment type="caution">
    <text evidence="3">The sequence shown here is derived from an EMBL/GenBank/DDBJ whole genome shotgun (WGS) entry which is preliminary data.</text>
</comment>
<organism evidence="3 4">
    <name type="scientific">Pinibacter aurantiacus</name>
    <dbReference type="NCBI Taxonomy" id="2851599"/>
    <lineage>
        <taxon>Bacteria</taxon>
        <taxon>Pseudomonadati</taxon>
        <taxon>Bacteroidota</taxon>
        <taxon>Chitinophagia</taxon>
        <taxon>Chitinophagales</taxon>
        <taxon>Chitinophagaceae</taxon>
        <taxon>Pinibacter</taxon>
    </lineage>
</organism>
<dbReference type="EMBL" id="JAHSPG010000015">
    <property type="protein sequence ID" value="MBV4359557.1"/>
    <property type="molecule type" value="Genomic_DNA"/>
</dbReference>
<keyword evidence="4" id="KW-1185">Reference proteome</keyword>
<dbReference type="PANTHER" id="PTHR43861">
    <property type="entry name" value="TRANS-ACONITATE 2-METHYLTRANSFERASE-RELATED"/>
    <property type="match status" value="1"/>
</dbReference>
<gene>
    <name evidence="3" type="ORF">KTO63_20470</name>
</gene>
<dbReference type="AlphaFoldDB" id="A0A9E2SDR6"/>
<accession>A0A9E2SDR6</accession>
<dbReference type="GO" id="GO:0032259">
    <property type="term" value="P:methylation"/>
    <property type="evidence" value="ECO:0007669"/>
    <property type="project" value="UniProtKB-KW"/>
</dbReference>
<name>A0A9E2SDR6_9BACT</name>
<keyword evidence="1" id="KW-0808">Transferase</keyword>
<keyword evidence="3" id="KW-0489">Methyltransferase</keyword>
<dbReference type="InterPro" id="IPR041698">
    <property type="entry name" value="Methyltransf_25"/>
</dbReference>
<evidence type="ECO:0000259" key="2">
    <source>
        <dbReference type="Pfam" id="PF13649"/>
    </source>
</evidence>
<evidence type="ECO:0000256" key="1">
    <source>
        <dbReference type="ARBA" id="ARBA00022679"/>
    </source>
</evidence>
<dbReference type="CDD" id="cd02440">
    <property type="entry name" value="AdoMet_MTases"/>
    <property type="match status" value="1"/>
</dbReference>
<protein>
    <submittedName>
        <fullName evidence="3">Methyltransferase domain-containing protein</fullName>
    </submittedName>
</protein>
<feature type="domain" description="Methyltransferase" evidence="2">
    <location>
        <begin position="49"/>
        <end position="140"/>
    </location>
</feature>
<dbReference type="GO" id="GO:0008168">
    <property type="term" value="F:methyltransferase activity"/>
    <property type="evidence" value="ECO:0007669"/>
    <property type="project" value="UniProtKB-KW"/>
</dbReference>
<reference evidence="3" key="1">
    <citation type="submission" date="2021-06" db="EMBL/GenBank/DDBJ databases">
        <authorList>
            <person name="Huq M.A."/>
        </authorList>
    </citation>
    <scope>NUCLEOTIDE SEQUENCE</scope>
    <source>
        <strain evidence="3">MAH-26</strain>
    </source>
</reference>